<dbReference type="EMBL" id="JAIWYP010000007">
    <property type="protein sequence ID" value="KAH3802671.1"/>
    <property type="molecule type" value="Genomic_DNA"/>
</dbReference>
<organism evidence="2 3">
    <name type="scientific">Dreissena polymorpha</name>
    <name type="common">Zebra mussel</name>
    <name type="synonym">Mytilus polymorpha</name>
    <dbReference type="NCBI Taxonomy" id="45954"/>
    <lineage>
        <taxon>Eukaryota</taxon>
        <taxon>Metazoa</taxon>
        <taxon>Spiralia</taxon>
        <taxon>Lophotrochozoa</taxon>
        <taxon>Mollusca</taxon>
        <taxon>Bivalvia</taxon>
        <taxon>Autobranchia</taxon>
        <taxon>Heteroconchia</taxon>
        <taxon>Euheterodonta</taxon>
        <taxon>Imparidentia</taxon>
        <taxon>Neoheterodontei</taxon>
        <taxon>Myida</taxon>
        <taxon>Dreissenoidea</taxon>
        <taxon>Dreissenidae</taxon>
        <taxon>Dreissena</taxon>
    </lineage>
</organism>
<protein>
    <submittedName>
        <fullName evidence="2">Uncharacterized protein</fullName>
    </submittedName>
</protein>
<feature type="region of interest" description="Disordered" evidence="1">
    <location>
        <begin position="1"/>
        <end position="88"/>
    </location>
</feature>
<proteinExistence type="predicted"/>
<sequence>MSGSGRGLRRPAGQAVAERGQREGRGMRAAVEPAPANEQRARRRIRVAAETAPVPEPSPASVPGPEPESATASALPAKRRRADDSAANGEVIDFCDISAEPMGYHMVTTWQSRRH</sequence>
<reference evidence="2" key="1">
    <citation type="journal article" date="2019" name="bioRxiv">
        <title>The Genome of the Zebra Mussel, Dreissena polymorpha: A Resource for Invasive Species Research.</title>
        <authorList>
            <person name="McCartney M.A."/>
            <person name="Auch B."/>
            <person name="Kono T."/>
            <person name="Mallez S."/>
            <person name="Zhang Y."/>
            <person name="Obille A."/>
            <person name="Becker A."/>
            <person name="Abrahante J.E."/>
            <person name="Garbe J."/>
            <person name="Badalamenti J.P."/>
            <person name="Herman A."/>
            <person name="Mangelson H."/>
            <person name="Liachko I."/>
            <person name="Sullivan S."/>
            <person name="Sone E.D."/>
            <person name="Koren S."/>
            <person name="Silverstein K.A.T."/>
            <person name="Beckman K.B."/>
            <person name="Gohl D.M."/>
        </authorList>
    </citation>
    <scope>NUCLEOTIDE SEQUENCE</scope>
    <source>
        <strain evidence="2">Duluth1</strain>
        <tissue evidence="2">Whole animal</tissue>
    </source>
</reference>
<name>A0A9D4J7H9_DREPO</name>
<comment type="caution">
    <text evidence="2">The sequence shown here is derived from an EMBL/GenBank/DDBJ whole genome shotgun (WGS) entry which is preliminary data.</text>
</comment>
<accession>A0A9D4J7H9</accession>
<reference evidence="2" key="2">
    <citation type="submission" date="2020-11" db="EMBL/GenBank/DDBJ databases">
        <authorList>
            <person name="McCartney M.A."/>
            <person name="Auch B."/>
            <person name="Kono T."/>
            <person name="Mallez S."/>
            <person name="Becker A."/>
            <person name="Gohl D.M."/>
            <person name="Silverstein K.A.T."/>
            <person name="Koren S."/>
            <person name="Bechman K.B."/>
            <person name="Herman A."/>
            <person name="Abrahante J.E."/>
            <person name="Garbe J."/>
        </authorList>
    </citation>
    <scope>NUCLEOTIDE SEQUENCE</scope>
    <source>
        <strain evidence="2">Duluth1</strain>
        <tissue evidence="2">Whole animal</tissue>
    </source>
</reference>
<evidence type="ECO:0000313" key="2">
    <source>
        <dbReference type="EMBL" id="KAH3802671.1"/>
    </source>
</evidence>
<evidence type="ECO:0000313" key="3">
    <source>
        <dbReference type="Proteomes" id="UP000828390"/>
    </source>
</evidence>
<gene>
    <name evidence="2" type="ORF">DPMN_156349</name>
</gene>
<dbReference type="Proteomes" id="UP000828390">
    <property type="component" value="Unassembled WGS sequence"/>
</dbReference>
<dbReference type="AlphaFoldDB" id="A0A9D4J7H9"/>
<keyword evidence="3" id="KW-1185">Reference proteome</keyword>
<feature type="compositionally biased region" description="Pro residues" evidence="1">
    <location>
        <begin position="54"/>
        <end position="66"/>
    </location>
</feature>
<evidence type="ECO:0000256" key="1">
    <source>
        <dbReference type="SAM" id="MobiDB-lite"/>
    </source>
</evidence>